<dbReference type="InParanoid" id="F4NY41"/>
<comment type="catalytic activity">
    <reaction evidence="1">
        <text>Thiol-dependent hydrolysis of ester, thioester, amide, peptide and isopeptide bonds formed by the C-terminal Gly of ubiquitin (a 76-residue protein attached to proteins as an intracellular targeting signal).</text>
        <dbReference type="EC" id="3.4.19.12"/>
    </reaction>
</comment>
<dbReference type="OrthoDB" id="18915at2759"/>
<protein>
    <recommendedName>
        <fullName evidence="2">ubiquitinyl hydrolase 1</fullName>
        <ecNumber evidence="2">3.4.19.12</ecNumber>
    </recommendedName>
</protein>
<dbReference type="InterPro" id="IPR042468">
    <property type="entry name" value="Peptidase_C65_otubain_sub1"/>
</dbReference>
<dbReference type="InterPro" id="IPR019400">
    <property type="entry name" value="Peptidase_C65_otubain"/>
</dbReference>
<gene>
    <name evidence="8" type="ORF">BATDEDRAFT_23706</name>
</gene>
<dbReference type="PANTHER" id="PTHR12931">
    <property type="entry name" value="UBIQUITIN THIOLESTERASE PROTEIN OTUB"/>
    <property type="match status" value="1"/>
</dbReference>
<evidence type="ECO:0000256" key="4">
    <source>
        <dbReference type="ARBA" id="ARBA00022786"/>
    </source>
</evidence>
<name>F4NY41_BATDJ</name>
<evidence type="ECO:0000256" key="3">
    <source>
        <dbReference type="ARBA" id="ARBA00022670"/>
    </source>
</evidence>
<dbReference type="GeneID" id="18238283"/>
<organism evidence="8 9">
    <name type="scientific">Batrachochytrium dendrobatidis (strain JAM81 / FGSC 10211)</name>
    <name type="common">Frog chytrid fungus</name>
    <dbReference type="NCBI Taxonomy" id="684364"/>
    <lineage>
        <taxon>Eukaryota</taxon>
        <taxon>Fungi</taxon>
        <taxon>Fungi incertae sedis</taxon>
        <taxon>Chytridiomycota</taxon>
        <taxon>Chytridiomycota incertae sedis</taxon>
        <taxon>Chytridiomycetes</taxon>
        <taxon>Rhizophydiales</taxon>
        <taxon>Rhizophydiales incertae sedis</taxon>
        <taxon>Batrachochytrium</taxon>
    </lineage>
</organism>
<sequence length="294" mass="33237">MSEGCNTDAVTIPAAVVVEDAIVEGEKVKSLSQVSRPTDEEILSFERQIKAETLLAPLVGDMVDFTALQQEYASGLNVYVDKIKHLKSTCLGMRNVRKDGNCFYRAFGFRLAELVFEHRDLPWNRAILQRAKETKALMTTMGYDMSILEDFWERFQDVLLIKDEDADGVIGAFQTDHISDTVVCYLRLITAALLKRDRDIYEAFVLGDYSSLECFISDCVEPMNVESDQIHIVAMANIFQVDIRIANLDTSVAPEGINFHEISPMEPMQVDQPPTITLLYRPGHYDVLYPKPIV</sequence>
<evidence type="ECO:0000313" key="8">
    <source>
        <dbReference type="EMBL" id="EGF82258.1"/>
    </source>
</evidence>
<evidence type="ECO:0000256" key="5">
    <source>
        <dbReference type="ARBA" id="ARBA00022801"/>
    </source>
</evidence>
<proteinExistence type="predicted"/>
<evidence type="ECO:0000256" key="2">
    <source>
        <dbReference type="ARBA" id="ARBA00012759"/>
    </source>
</evidence>
<dbReference type="Proteomes" id="UP000007241">
    <property type="component" value="Unassembled WGS sequence"/>
</dbReference>
<dbReference type="GO" id="GO:0043130">
    <property type="term" value="F:ubiquitin binding"/>
    <property type="evidence" value="ECO:0000318"/>
    <property type="project" value="GO_Central"/>
</dbReference>
<dbReference type="RefSeq" id="XP_006677352.1">
    <property type="nucleotide sequence ID" value="XM_006677289.1"/>
</dbReference>
<dbReference type="Pfam" id="PF10275">
    <property type="entry name" value="Peptidase_C65"/>
    <property type="match status" value="1"/>
</dbReference>
<dbReference type="SUPFAM" id="SSF54001">
    <property type="entry name" value="Cysteine proteinases"/>
    <property type="match status" value="1"/>
</dbReference>
<keyword evidence="9" id="KW-1185">Reference proteome</keyword>
<evidence type="ECO:0000313" key="9">
    <source>
        <dbReference type="Proteomes" id="UP000007241"/>
    </source>
</evidence>
<dbReference type="InterPro" id="IPR038765">
    <property type="entry name" value="Papain-like_cys_pep_sf"/>
</dbReference>
<dbReference type="InterPro" id="IPR042467">
    <property type="entry name" value="Peptidase_C65_otubain_sub2"/>
</dbReference>
<evidence type="ECO:0000259" key="7">
    <source>
        <dbReference type="PROSITE" id="PS50802"/>
    </source>
</evidence>
<dbReference type="EC" id="3.4.19.12" evidence="2"/>
<evidence type="ECO:0000256" key="1">
    <source>
        <dbReference type="ARBA" id="ARBA00000707"/>
    </source>
</evidence>
<dbReference type="STRING" id="684364.F4NY41"/>
<dbReference type="CDD" id="cd22749">
    <property type="entry name" value="Otubain_C65"/>
    <property type="match status" value="1"/>
</dbReference>
<dbReference type="GO" id="GO:0006508">
    <property type="term" value="P:proteolysis"/>
    <property type="evidence" value="ECO:0007669"/>
    <property type="project" value="UniProtKB-KW"/>
</dbReference>
<reference evidence="8 9" key="1">
    <citation type="submission" date="2009-12" db="EMBL/GenBank/DDBJ databases">
        <title>The draft genome of Batrachochytrium dendrobatidis.</title>
        <authorList>
            <consortium name="US DOE Joint Genome Institute (JGI-PGF)"/>
            <person name="Kuo A."/>
            <person name="Salamov A."/>
            <person name="Schmutz J."/>
            <person name="Lucas S."/>
            <person name="Pitluck S."/>
            <person name="Rosenblum E."/>
            <person name="Stajich J."/>
            <person name="Eisen M."/>
            <person name="Grigoriev I.V."/>
        </authorList>
    </citation>
    <scope>NUCLEOTIDE SEQUENCE [LARGE SCALE GENOMIC DNA]</scope>
    <source>
        <strain evidence="9">JAM81 / FGSC 10211</strain>
    </source>
</reference>
<dbReference type="OMA" id="ADHVQIT"/>
<dbReference type="AlphaFoldDB" id="F4NY41"/>
<keyword evidence="3" id="KW-0645">Protease</keyword>
<dbReference type="InterPro" id="IPR003323">
    <property type="entry name" value="OTU_dom"/>
</dbReference>
<feature type="domain" description="OTU" evidence="7">
    <location>
        <begin position="91"/>
        <end position="291"/>
    </location>
</feature>
<dbReference type="EMBL" id="GL882881">
    <property type="protein sequence ID" value="EGF82258.1"/>
    <property type="molecule type" value="Genomic_DNA"/>
</dbReference>
<accession>F4NY41</accession>
<dbReference type="Gene3D" id="3.30.200.60">
    <property type="entry name" value="Peptidase C65 Otubain, subdomain 1"/>
    <property type="match status" value="1"/>
</dbReference>
<keyword evidence="4" id="KW-0833">Ubl conjugation pathway</keyword>
<dbReference type="Gene3D" id="1.20.1300.20">
    <property type="entry name" value="Peptidase C65 Otubain, subdomain 2"/>
    <property type="match status" value="1"/>
</dbReference>
<dbReference type="PROSITE" id="PS50802">
    <property type="entry name" value="OTU"/>
    <property type="match status" value="1"/>
</dbReference>
<keyword evidence="5" id="KW-0378">Hydrolase</keyword>
<evidence type="ECO:0000256" key="6">
    <source>
        <dbReference type="ARBA" id="ARBA00022807"/>
    </source>
</evidence>
<keyword evidence="6" id="KW-0788">Thiol protease</keyword>
<dbReference type="GO" id="GO:0004843">
    <property type="term" value="F:cysteine-type deubiquitinase activity"/>
    <property type="evidence" value="ECO:0000318"/>
    <property type="project" value="GO_Central"/>
</dbReference>
<dbReference type="PANTHER" id="PTHR12931:SF15">
    <property type="entry name" value="UBIQUITIN THIOESTERASE OTUBAIN-LIKE"/>
    <property type="match status" value="1"/>
</dbReference>
<dbReference type="HOGENOM" id="CLU_014832_3_0_1"/>